<dbReference type="PANTHER" id="PTHR12526">
    <property type="entry name" value="GLYCOSYLTRANSFERASE"/>
    <property type="match status" value="1"/>
</dbReference>
<keyword evidence="7" id="KW-1185">Reference proteome</keyword>
<dbReference type="SUPFAM" id="SSF53756">
    <property type="entry name" value="UDP-Glycosyltransferase/glycogen phosphorylase"/>
    <property type="match status" value="1"/>
</dbReference>
<reference evidence="6 7" key="1">
    <citation type="submission" date="2015-10" db="EMBL/GenBank/DDBJ databases">
        <title>Draft genome sequence of Streptomyces griseoruber DSM 40281, type strain for the species Streptomyces griseoruber.</title>
        <authorList>
            <person name="Ruckert C."/>
            <person name="Winkler A."/>
            <person name="Kalinowski J."/>
            <person name="Kampfer P."/>
            <person name="Glaeser S."/>
        </authorList>
    </citation>
    <scope>NUCLEOTIDE SEQUENCE [LARGE SCALE GENOMIC DNA]</scope>
    <source>
        <strain evidence="6 7">DSM 40281</strain>
    </source>
</reference>
<dbReference type="STRING" id="1943.AQJ64_05210"/>
<evidence type="ECO:0000259" key="5">
    <source>
        <dbReference type="Pfam" id="PF13439"/>
    </source>
</evidence>
<organism evidence="6 7">
    <name type="scientific">Streptomyces griseoruber</name>
    <dbReference type="NCBI Taxonomy" id="1943"/>
    <lineage>
        <taxon>Bacteria</taxon>
        <taxon>Bacillati</taxon>
        <taxon>Actinomycetota</taxon>
        <taxon>Actinomycetes</taxon>
        <taxon>Kitasatosporales</taxon>
        <taxon>Streptomycetaceae</taxon>
        <taxon>Streptomyces</taxon>
    </lineage>
</organism>
<dbReference type="RefSeq" id="WP_055637830.1">
    <property type="nucleotide sequence ID" value="NZ_KQ948764.1"/>
</dbReference>
<proteinExistence type="predicted"/>
<accession>A0A117RFA8</accession>
<dbReference type="Pfam" id="PF00534">
    <property type="entry name" value="Glycos_transf_1"/>
    <property type="match status" value="1"/>
</dbReference>
<dbReference type="OrthoDB" id="9809227at2"/>
<dbReference type="Pfam" id="PF13439">
    <property type="entry name" value="Glyco_transf_4"/>
    <property type="match status" value="1"/>
</dbReference>
<dbReference type="InterPro" id="IPR001296">
    <property type="entry name" value="Glyco_trans_1"/>
</dbReference>
<keyword evidence="2" id="KW-0328">Glycosyltransferase</keyword>
<dbReference type="CDD" id="cd03801">
    <property type="entry name" value="GT4_PimA-like"/>
    <property type="match status" value="1"/>
</dbReference>
<sequence>MHVGLVHWSFPPCVGGVETHLWQFSRLLAAHGVDVTVFTGTPGAAVPGRSGTGGEGTVTIERHSGLDLSPDALPAPGEPGLTSWFRELITRRGIRIVHGHNLHHFSDAPARALAGLSEELGLRLLHTYHSIWHEETNPAAEACRDWHLHFAVSDFLSEACTRQLGFKVERRYLGIDTAAYLDVPVSGVQEPGMVLLPARLIPDKGAELAIRAVHHIIQNRPGPRVTPRLVLMRTGVENTVDFHGETVGFHGELQELIKELNIPEGVVEFTEAGVDHMRALYERASVVVYPSMFDEPMGLAPLEAMCAARPVVVTRMGGLDEGIEADEEIGFLVPDRNVAGLADRIALLLDDPARAEAVGRRAREHVVRHFDLRRFYLEPMLDLYREQLSPS</sequence>
<dbReference type="GO" id="GO:0016757">
    <property type="term" value="F:glycosyltransferase activity"/>
    <property type="evidence" value="ECO:0007669"/>
    <property type="project" value="UniProtKB-KW"/>
</dbReference>
<evidence type="ECO:0000256" key="1">
    <source>
        <dbReference type="ARBA" id="ARBA00021292"/>
    </source>
</evidence>
<gene>
    <name evidence="6" type="ORF">AQJ64_05210</name>
</gene>
<dbReference type="InterPro" id="IPR028098">
    <property type="entry name" value="Glyco_trans_4-like_N"/>
</dbReference>
<dbReference type="AlphaFoldDB" id="A0A117RFA8"/>
<comment type="caution">
    <text evidence="6">The sequence shown here is derived from an EMBL/GenBank/DDBJ whole genome shotgun (WGS) entry which is preliminary data.</text>
</comment>
<feature type="domain" description="Glycosyl transferase family 1" evidence="4">
    <location>
        <begin position="190"/>
        <end position="364"/>
    </location>
</feature>
<dbReference type="PANTHER" id="PTHR12526:SF635">
    <property type="entry name" value="GLYCOSYL TRANSFERASE GROUP 1"/>
    <property type="match status" value="1"/>
</dbReference>
<dbReference type="Proteomes" id="UP000052982">
    <property type="component" value="Unassembled WGS sequence"/>
</dbReference>
<name>A0A117RFA8_9ACTN</name>
<evidence type="ECO:0000259" key="4">
    <source>
        <dbReference type="Pfam" id="PF00534"/>
    </source>
</evidence>
<evidence type="ECO:0000313" key="7">
    <source>
        <dbReference type="Proteomes" id="UP000052982"/>
    </source>
</evidence>
<evidence type="ECO:0000313" key="6">
    <source>
        <dbReference type="EMBL" id="KUN87551.1"/>
    </source>
</evidence>
<dbReference type="EMBL" id="LMWW01000007">
    <property type="protein sequence ID" value="KUN87551.1"/>
    <property type="molecule type" value="Genomic_DNA"/>
</dbReference>
<protein>
    <recommendedName>
        <fullName evidence="1">D-inositol 3-phosphate glycosyltransferase</fullName>
    </recommendedName>
</protein>
<evidence type="ECO:0000256" key="3">
    <source>
        <dbReference type="ARBA" id="ARBA00022679"/>
    </source>
</evidence>
<dbReference type="Gene3D" id="3.40.50.2000">
    <property type="entry name" value="Glycogen Phosphorylase B"/>
    <property type="match status" value="2"/>
</dbReference>
<evidence type="ECO:0000256" key="2">
    <source>
        <dbReference type="ARBA" id="ARBA00022676"/>
    </source>
</evidence>
<feature type="domain" description="Glycosyltransferase subfamily 4-like N-terminal" evidence="5">
    <location>
        <begin position="14"/>
        <end position="178"/>
    </location>
</feature>
<keyword evidence="3" id="KW-0808">Transferase</keyword>